<comment type="caution">
    <text evidence="3">The sequence shown here is derived from an EMBL/GenBank/DDBJ whole genome shotgun (WGS) entry which is preliminary data.</text>
</comment>
<feature type="domain" description="DUF6532" evidence="2">
    <location>
        <begin position="2"/>
        <end position="57"/>
    </location>
</feature>
<protein>
    <recommendedName>
        <fullName evidence="2">DUF6532 domain-containing protein</fullName>
    </recommendedName>
</protein>
<dbReference type="AlphaFoldDB" id="A0A9P7DP70"/>
<dbReference type="Proteomes" id="UP000719766">
    <property type="component" value="Unassembled WGS sequence"/>
</dbReference>
<dbReference type="OrthoDB" id="3267034at2759"/>
<dbReference type="RefSeq" id="XP_041163911.1">
    <property type="nucleotide sequence ID" value="XM_041305955.1"/>
</dbReference>
<reference evidence="3" key="1">
    <citation type="journal article" date="2020" name="New Phytol.">
        <title>Comparative genomics reveals dynamic genome evolution in host specialist ectomycorrhizal fungi.</title>
        <authorList>
            <person name="Lofgren L.A."/>
            <person name="Nguyen N.H."/>
            <person name="Vilgalys R."/>
            <person name="Ruytinx J."/>
            <person name="Liao H.L."/>
            <person name="Branco S."/>
            <person name="Kuo A."/>
            <person name="LaButti K."/>
            <person name="Lipzen A."/>
            <person name="Andreopoulos W."/>
            <person name="Pangilinan J."/>
            <person name="Riley R."/>
            <person name="Hundley H."/>
            <person name="Na H."/>
            <person name="Barry K."/>
            <person name="Grigoriev I.V."/>
            <person name="Stajich J.E."/>
            <person name="Kennedy P.G."/>
        </authorList>
    </citation>
    <scope>NUCLEOTIDE SEQUENCE</scope>
    <source>
        <strain evidence="3">S12</strain>
    </source>
</reference>
<dbReference type="EMBL" id="JABBWE010000010">
    <property type="protein sequence ID" value="KAG1799688.1"/>
    <property type="molecule type" value="Genomic_DNA"/>
</dbReference>
<feature type="region of interest" description="Disordered" evidence="1">
    <location>
        <begin position="105"/>
        <end position="137"/>
    </location>
</feature>
<dbReference type="InterPro" id="IPR045341">
    <property type="entry name" value="DUF6532"/>
</dbReference>
<gene>
    <name evidence="3" type="ORF">HD556DRAFT_1439346</name>
</gene>
<evidence type="ECO:0000256" key="1">
    <source>
        <dbReference type="SAM" id="MobiDB-lite"/>
    </source>
</evidence>
<feature type="compositionally biased region" description="Acidic residues" evidence="1">
    <location>
        <begin position="120"/>
        <end position="137"/>
    </location>
</feature>
<dbReference type="GeneID" id="64599719"/>
<organism evidence="3 4">
    <name type="scientific">Suillus plorans</name>
    <dbReference type="NCBI Taxonomy" id="116603"/>
    <lineage>
        <taxon>Eukaryota</taxon>
        <taxon>Fungi</taxon>
        <taxon>Dikarya</taxon>
        <taxon>Basidiomycota</taxon>
        <taxon>Agaricomycotina</taxon>
        <taxon>Agaricomycetes</taxon>
        <taxon>Agaricomycetidae</taxon>
        <taxon>Boletales</taxon>
        <taxon>Suillineae</taxon>
        <taxon>Suillaceae</taxon>
        <taxon>Suillus</taxon>
    </lineage>
</organism>
<keyword evidence="4" id="KW-1185">Reference proteome</keyword>
<accession>A0A9P7DP70</accession>
<name>A0A9P7DP70_9AGAM</name>
<evidence type="ECO:0000313" key="3">
    <source>
        <dbReference type="EMBL" id="KAG1799688.1"/>
    </source>
</evidence>
<evidence type="ECO:0000259" key="2">
    <source>
        <dbReference type="Pfam" id="PF20149"/>
    </source>
</evidence>
<dbReference type="Pfam" id="PF20149">
    <property type="entry name" value="DUF6532"/>
    <property type="match status" value="1"/>
</dbReference>
<proteinExistence type="predicted"/>
<sequence>MFEKYFTPFPIPALALLYTAAECCIDEWTDRERSDINFSSGEYKAVYDKHLANLRKFDSRTKAHGILDSILKDINVNGRTHARVDTMDVTCGDYLSDVEINNAIRESMQGGDGGNKSDSADELDSESDDNGDNGEDE</sequence>
<evidence type="ECO:0000313" key="4">
    <source>
        <dbReference type="Proteomes" id="UP000719766"/>
    </source>
</evidence>